<evidence type="ECO:0000313" key="3">
    <source>
        <dbReference type="Proteomes" id="UP001292094"/>
    </source>
</evidence>
<dbReference type="Gene3D" id="1.20.5.340">
    <property type="match status" value="1"/>
</dbReference>
<gene>
    <name evidence="2" type="ORF">Pmani_027194</name>
</gene>
<keyword evidence="3" id="KW-1185">Reference proteome</keyword>
<organism evidence="2 3">
    <name type="scientific">Petrolisthes manimaculis</name>
    <dbReference type="NCBI Taxonomy" id="1843537"/>
    <lineage>
        <taxon>Eukaryota</taxon>
        <taxon>Metazoa</taxon>
        <taxon>Ecdysozoa</taxon>
        <taxon>Arthropoda</taxon>
        <taxon>Crustacea</taxon>
        <taxon>Multicrustacea</taxon>
        <taxon>Malacostraca</taxon>
        <taxon>Eumalacostraca</taxon>
        <taxon>Eucarida</taxon>
        <taxon>Decapoda</taxon>
        <taxon>Pleocyemata</taxon>
        <taxon>Anomura</taxon>
        <taxon>Galatheoidea</taxon>
        <taxon>Porcellanidae</taxon>
        <taxon>Petrolisthes</taxon>
    </lineage>
</organism>
<comment type="caution">
    <text evidence="2">The sequence shown here is derived from an EMBL/GenBank/DDBJ whole genome shotgun (WGS) entry which is preliminary data.</text>
</comment>
<accession>A0AAE1P4I5</accession>
<sequence>MERQDKMMSEIKEMETKHNGCEERLSTVEAQVEEIETQNQSYDNDFKEIKDRLASIEATALEKEVNKLNEGQTQVLAPRVMERSVLTVPKSTQTTLI</sequence>
<evidence type="ECO:0000256" key="1">
    <source>
        <dbReference type="SAM" id="MobiDB-lite"/>
    </source>
</evidence>
<evidence type="ECO:0000313" key="2">
    <source>
        <dbReference type="EMBL" id="KAK4300611.1"/>
    </source>
</evidence>
<feature type="region of interest" description="Disordered" evidence="1">
    <location>
        <begin position="1"/>
        <end position="24"/>
    </location>
</feature>
<dbReference type="Proteomes" id="UP001292094">
    <property type="component" value="Unassembled WGS sequence"/>
</dbReference>
<reference evidence="2" key="1">
    <citation type="submission" date="2023-11" db="EMBL/GenBank/DDBJ databases">
        <title>Genome assemblies of two species of porcelain crab, Petrolisthes cinctipes and Petrolisthes manimaculis (Anomura: Porcellanidae).</title>
        <authorList>
            <person name="Angst P."/>
        </authorList>
    </citation>
    <scope>NUCLEOTIDE SEQUENCE</scope>
    <source>
        <strain evidence="2">PB745_02</strain>
        <tissue evidence="2">Gill</tissue>
    </source>
</reference>
<dbReference type="AlphaFoldDB" id="A0AAE1P4I5"/>
<proteinExistence type="predicted"/>
<protein>
    <submittedName>
        <fullName evidence="2">Uncharacterized protein</fullName>
    </submittedName>
</protein>
<dbReference type="EMBL" id="JAWZYT010003022">
    <property type="protein sequence ID" value="KAK4300611.1"/>
    <property type="molecule type" value="Genomic_DNA"/>
</dbReference>
<name>A0AAE1P4I5_9EUCA</name>